<feature type="binding site" evidence="6">
    <location>
        <position position="196"/>
    </location>
    <ligand>
        <name>substrate</name>
    </ligand>
</feature>
<dbReference type="PIRSF" id="PIRSF000806">
    <property type="entry name" value="UDPGP"/>
    <property type="match status" value="1"/>
</dbReference>
<evidence type="ECO:0000256" key="5">
    <source>
        <dbReference type="PIRNR" id="PIRNR000806"/>
    </source>
</evidence>
<dbReference type="CDD" id="cd00897">
    <property type="entry name" value="UGPase_euk"/>
    <property type="match status" value="1"/>
</dbReference>
<organism evidence="8 9">
    <name type="scientific">Giardia intestinalis</name>
    <name type="common">Giardia lamblia</name>
    <dbReference type="NCBI Taxonomy" id="5741"/>
    <lineage>
        <taxon>Eukaryota</taxon>
        <taxon>Metamonada</taxon>
        <taxon>Diplomonadida</taxon>
        <taxon>Hexamitidae</taxon>
        <taxon>Giardiinae</taxon>
        <taxon>Giardia</taxon>
    </lineage>
</organism>
<comment type="catalytic activity">
    <reaction evidence="5">
        <text>alpha-D-glucose 1-phosphate + UTP + H(+) = UDP-alpha-D-glucose + diphosphate</text>
        <dbReference type="Rhea" id="RHEA:19889"/>
        <dbReference type="ChEBI" id="CHEBI:15378"/>
        <dbReference type="ChEBI" id="CHEBI:33019"/>
        <dbReference type="ChEBI" id="CHEBI:46398"/>
        <dbReference type="ChEBI" id="CHEBI:58601"/>
        <dbReference type="ChEBI" id="CHEBI:58885"/>
        <dbReference type="EC" id="2.7.7.9"/>
    </reaction>
</comment>
<proteinExistence type="inferred from homology"/>
<feature type="binding site" evidence="7">
    <location>
        <position position="365"/>
    </location>
    <ligand>
        <name>UTP</name>
        <dbReference type="ChEBI" id="CHEBI:46398"/>
    </ligand>
</feature>
<feature type="binding site" evidence="7">
    <location>
        <position position="102"/>
    </location>
    <ligand>
        <name>UTP</name>
        <dbReference type="ChEBI" id="CHEBI:46398"/>
    </ligand>
</feature>
<feature type="binding site" evidence="7">
    <location>
        <position position="166"/>
    </location>
    <ligand>
        <name>UTP</name>
        <dbReference type="ChEBI" id="CHEBI:46398"/>
    </ligand>
</feature>
<dbReference type="VEuPathDB" id="GiardiaDB:DHA2_29307"/>
<dbReference type="GO" id="GO:0003983">
    <property type="term" value="F:UTP:glucose-1-phosphate uridylyltransferase activity"/>
    <property type="evidence" value="ECO:0007669"/>
    <property type="project" value="UniProtKB-EC"/>
</dbReference>
<sequence>MVKNIPMSYQDLLSARLKELAAGGYMSATEVAGARDLFIRHHQGAPAPVEWCRVQALSDSGYRAYDTLPELDGPSLTKAMQKVAVLKLNGGLGTSMGCTGPKTLIPVKNKMSFLEIIVRQVSSINTKYGISMPLLLMNSFNTEKDTKAALAQIHLDKPVDITCFNQAHFPRLDAETLLPCTHITPDNQAYWYPPGHGDVLRSLISESLVDKLIARGVEWIFISSGDNLGAVVDPRIVGYLATLKGVDFVSEQTAKTIRDVKGGVLINYDGTTRLLETAQVPQEHMGEFCDITKFKSFNVNSIWVRLEALKRLADAGTPIDLDIIVNPKVVEGKRVIQLEQAVGAGITFFKSEGLLVSRDRFIPVKKTCDLLTVQSDVYDLDSEYVLRACCSIPTVELCAPLEKMDAYCAAFQCLPSLRGADTVKILSQCTIGPNVEFRGTCTIDNTSHLENCTLGQ</sequence>
<dbReference type="EMBL" id="AHGT01000046">
    <property type="protein sequence ID" value="ESU36494.1"/>
    <property type="molecule type" value="Genomic_DNA"/>
</dbReference>
<dbReference type="GO" id="GO:0006011">
    <property type="term" value="P:UDP-alpha-D-glucose metabolic process"/>
    <property type="evidence" value="ECO:0007669"/>
    <property type="project" value="UniProtKB-UniRule"/>
</dbReference>
<dbReference type="InterPro" id="IPR016267">
    <property type="entry name" value="UDPGP_trans"/>
</dbReference>
<comment type="similarity">
    <text evidence="1 5">Belongs to the UDPGP type 1 family.</text>
</comment>
<dbReference type="Pfam" id="PF01704">
    <property type="entry name" value="UDPGP"/>
    <property type="match status" value="1"/>
</dbReference>
<dbReference type="Gene3D" id="2.160.10.10">
    <property type="entry name" value="Hexapeptide repeat proteins"/>
    <property type="match status" value="1"/>
</dbReference>
<evidence type="ECO:0000313" key="8">
    <source>
        <dbReference type="EMBL" id="ESU36494.1"/>
    </source>
</evidence>
<comment type="caution">
    <text evidence="8">The sequence shown here is derived from an EMBL/GenBank/DDBJ whole genome shotgun (WGS) entry which is preliminary data.</text>
</comment>
<accession>V6TCN7</accession>
<keyword evidence="3 5" id="KW-0808">Transferase</keyword>
<feature type="binding site" evidence="7">
    <location>
        <position position="226"/>
    </location>
    <ligand>
        <name>UTP</name>
        <dbReference type="ChEBI" id="CHEBI:46398"/>
    </ligand>
</feature>
<dbReference type="InterPro" id="IPR029044">
    <property type="entry name" value="Nucleotide-diphossugar_trans"/>
</dbReference>
<dbReference type="VEuPathDB" id="GiardiaDB:GL50803_0029307"/>
<dbReference type="Proteomes" id="UP000018320">
    <property type="component" value="Unassembled WGS sequence"/>
</dbReference>
<feature type="binding site" evidence="7">
    <location>
        <position position="195"/>
    </location>
    <ligand>
        <name>UTP</name>
        <dbReference type="ChEBI" id="CHEBI:46398"/>
    </ligand>
</feature>
<evidence type="ECO:0000256" key="2">
    <source>
        <dbReference type="ARBA" id="ARBA00012415"/>
    </source>
</evidence>
<dbReference type="Gene3D" id="3.90.550.10">
    <property type="entry name" value="Spore Coat Polysaccharide Biosynthesis Protein SpsA, Chain A"/>
    <property type="match status" value="1"/>
</dbReference>
<evidence type="ECO:0000256" key="7">
    <source>
        <dbReference type="PIRSR" id="PIRSR000806-2"/>
    </source>
</evidence>
<reference evidence="8 9" key="2">
    <citation type="journal article" date="2013" name="Genome Biol. Evol.">
        <title>Genome sequencing of Giardia lamblia genotypes A2 and B isolates (DH and GS) and comparative analysis with the genomes of genotypes A1 and E (WB and Pig).</title>
        <authorList>
            <person name="Adam R.D."/>
            <person name="Dahlstrom E.W."/>
            <person name="Martens C.A."/>
            <person name="Bruno D.P."/>
            <person name="Barbian K.D."/>
            <person name="Ricklefs S.M."/>
            <person name="Hernandez M.M."/>
            <person name="Narla N.P."/>
            <person name="Patel R.B."/>
            <person name="Porcella S.F."/>
            <person name="Nash T.E."/>
        </authorList>
    </citation>
    <scope>NUCLEOTIDE SEQUENCE [LARGE SCALE GENOMIC DNA]</scope>
    <source>
        <strain evidence="8 9">DH</strain>
    </source>
</reference>
<dbReference type="VEuPathDB" id="GiardiaDB:QR46_1447"/>
<name>V6TCN7_GIAIN</name>
<keyword evidence="4 5" id="KW-0548">Nucleotidyltransferase</keyword>
<evidence type="ECO:0000256" key="3">
    <source>
        <dbReference type="ARBA" id="ARBA00022679"/>
    </source>
</evidence>
<reference evidence="9" key="1">
    <citation type="submission" date="2012-02" db="EMBL/GenBank/DDBJ databases">
        <title>Genome sequencing of Giardia lamblia Genotypes A2 and B isolates (DH and GS) and comparative analysis with the genomes of Genotypes A1 and E (WB and Pig).</title>
        <authorList>
            <person name="Adam R."/>
            <person name="Dahlstrom E."/>
            <person name="Martens C."/>
            <person name="Bruno D."/>
            <person name="Barbian K."/>
            <person name="Porcella S.F."/>
            <person name="Nash T."/>
        </authorList>
    </citation>
    <scope>NUCLEOTIDE SEQUENCE</scope>
    <source>
        <strain evidence="9">DH</strain>
    </source>
</reference>
<gene>
    <name evidence="8" type="ORF">DHA2_29307</name>
</gene>
<protein>
    <recommendedName>
        <fullName evidence="2 5">UTP--glucose-1-phosphate uridylyltransferase</fullName>
        <ecNumber evidence="2 5">2.7.7.9</ecNumber>
    </recommendedName>
</protein>
<dbReference type="InterPro" id="IPR002618">
    <property type="entry name" value="UDPGP_fam"/>
</dbReference>
<dbReference type="VEuPathDB" id="GiardiaDB:GL50581_2296"/>
<evidence type="ECO:0000256" key="1">
    <source>
        <dbReference type="ARBA" id="ARBA00010401"/>
    </source>
</evidence>
<dbReference type="AlphaFoldDB" id="V6TCN7"/>
<evidence type="ECO:0000256" key="6">
    <source>
        <dbReference type="PIRSR" id="PIRSR000806-1"/>
    </source>
</evidence>
<evidence type="ECO:0000313" key="9">
    <source>
        <dbReference type="Proteomes" id="UP000018320"/>
    </source>
</evidence>
<dbReference type="SUPFAM" id="SSF53448">
    <property type="entry name" value="Nucleotide-diphospho-sugar transferases"/>
    <property type="match status" value="1"/>
</dbReference>
<dbReference type="FunFam" id="3.90.550.10:FF:000002">
    <property type="entry name" value="UTP--glucose-1-phosphate uridylyltransferase"/>
    <property type="match status" value="1"/>
</dbReference>
<evidence type="ECO:0000256" key="4">
    <source>
        <dbReference type="ARBA" id="ARBA00022695"/>
    </source>
</evidence>
<dbReference type="EC" id="2.7.7.9" evidence="2 5"/>
<dbReference type="PANTHER" id="PTHR43511">
    <property type="match status" value="1"/>
</dbReference>